<evidence type="ECO:0000313" key="3">
    <source>
        <dbReference type="Proteomes" id="UP001152759"/>
    </source>
</evidence>
<dbReference type="AlphaFoldDB" id="A0A9P0F3X5"/>
<dbReference type="Proteomes" id="UP001152759">
    <property type="component" value="Chromosome 5"/>
</dbReference>
<name>A0A9P0F3X5_BEMTA</name>
<dbReference type="InterPro" id="IPR038511">
    <property type="entry name" value="TAP42/TAP46-like_sf"/>
</dbReference>
<proteinExistence type="inferred from homology"/>
<dbReference type="Gene3D" id="1.25.40.540">
    <property type="entry name" value="TAP42-like family"/>
    <property type="match status" value="1"/>
</dbReference>
<dbReference type="Pfam" id="PF04177">
    <property type="entry name" value="TAP42"/>
    <property type="match status" value="1"/>
</dbReference>
<evidence type="ECO:0000313" key="2">
    <source>
        <dbReference type="EMBL" id="CAH0390918.1"/>
    </source>
</evidence>
<organism evidence="2 3">
    <name type="scientific">Bemisia tabaci</name>
    <name type="common">Sweetpotato whitefly</name>
    <name type="synonym">Aleurodes tabaci</name>
    <dbReference type="NCBI Taxonomy" id="7038"/>
    <lineage>
        <taxon>Eukaryota</taxon>
        <taxon>Metazoa</taxon>
        <taxon>Ecdysozoa</taxon>
        <taxon>Arthropoda</taxon>
        <taxon>Hexapoda</taxon>
        <taxon>Insecta</taxon>
        <taxon>Pterygota</taxon>
        <taxon>Neoptera</taxon>
        <taxon>Paraneoptera</taxon>
        <taxon>Hemiptera</taxon>
        <taxon>Sternorrhyncha</taxon>
        <taxon>Aleyrodoidea</taxon>
        <taxon>Aleyrodidae</taxon>
        <taxon>Aleyrodinae</taxon>
        <taxon>Bemisia</taxon>
    </lineage>
</organism>
<accession>A0A9P0F3X5</accession>
<dbReference type="KEGG" id="btab:109032121"/>
<evidence type="ECO:0000256" key="1">
    <source>
        <dbReference type="ARBA" id="ARBA00034730"/>
    </source>
</evidence>
<sequence length="350" mass="39994">MSNEDSEKTLSDHFDEALKSYESICNCSEPTNSPEIQYRVKKCMNLLEDTTRLVSETGMFSSNESISEIATSHIKFLLLPALLGSLALKLTTSGDRTEIVQTAEVYFRDFLQRCKDYGLTDIQLPPALDEDETVAEKPTAGPCPGIDFIGMAQRRQTKIQQYHQQKELEAKLSMLKEEMSRNVDEEIKREYFISLVKSYVHKSFEDLECVMSEKEMLVKMAAMRSKAKNEGLPEVRNNVKTRPLVPIIITKNEIQKQVFGAGYPSLPTFTVQELYEQRIKDGVWSNPAETSARSLQGMCDPNAHLTKEREEMEEEKAIEEDDPETLARARMMDEFKDEVKRGSGNRYNRS</sequence>
<evidence type="ECO:0008006" key="4">
    <source>
        <dbReference type="Google" id="ProtNLM"/>
    </source>
</evidence>
<dbReference type="PANTHER" id="PTHR10933">
    <property type="entry name" value="IMMUNOGLOBULIN-BINDING PROTEIN 1"/>
    <property type="match status" value="1"/>
</dbReference>
<protein>
    <recommendedName>
        <fullName evidence="4">Immunoglobulin-binding protein 1</fullName>
    </recommendedName>
</protein>
<gene>
    <name evidence="2" type="ORF">BEMITA_LOCUS9596</name>
</gene>
<dbReference type="FunFam" id="1.25.40.540:FF:000003">
    <property type="entry name" value="Immunoglobulin (CD79A)-binding protein 1"/>
    <property type="match status" value="1"/>
</dbReference>
<dbReference type="PANTHER" id="PTHR10933:SF9">
    <property type="entry name" value="IMMUNOGLOBULIN-BINDING PROTEIN 1"/>
    <property type="match status" value="1"/>
</dbReference>
<reference evidence="2" key="1">
    <citation type="submission" date="2021-12" db="EMBL/GenBank/DDBJ databases">
        <authorList>
            <person name="King R."/>
        </authorList>
    </citation>
    <scope>NUCLEOTIDE SEQUENCE</scope>
</reference>
<dbReference type="GO" id="GO:0009966">
    <property type="term" value="P:regulation of signal transduction"/>
    <property type="evidence" value="ECO:0007669"/>
    <property type="project" value="InterPro"/>
</dbReference>
<keyword evidence="3" id="KW-1185">Reference proteome</keyword>
<dbReference type="GO" id="GO:0051721">
    <property type="term" value="F:protein phosphatase 2A binding"/>
    <property type="evidence" value="ECO:0007669"/>
    <property type="project" value="TreeGrafter"/>
</dbReference>
<dbReference type="GO" id="GO:0005829">
    <property type="term" value="C:cytosol"/>
    <property type="evidence" value="ECO:0007669"/>
    <property type="project" value="TreeGrafter"/>
</dbReference>
<dbReference type="InterPro" id="IPR007304">
    <property type="entry name" value="TAP46-like"/>
</dbReference>
<dbReference type="EMBL" id="OU963866">
    <property type="protein sequence ID" value="CAH0390918.1"/>
    <property type="molecule type" value="Genomic_DNA"/>
</dbReference>
<dbReference type="GO" id="GO:0035303">
    <property type="term" value="P:regulation of dephosphorylation"/>
    <property type="evidence" value="ECO:0007669"/>
    <property type="project" value="TreeGrafter"/>
</dbReference>
<comment type="similarity">
    <text evidence="1">Belongs to the IGBP1/TAP42 family.</text>
</comment>